<organism evidence="4 5">
    <name type="scientific">Alicyclobacillus mengziensis</name>
    <dbReference type="NCBI Taxonomy" id="2931921"/>
    <lineage>
        <taxon>Bacteria</taxon>
        <taxon>Bacillati</taxon>
        <taxon>Bacillota</taxon>
        <taxon>Bacilli</taxon>
        <taxon>Bacillales</taxon>
        <taxon>Alicyclobacillaceae</taxon>
        <taxon>Alicyclobacillus</taxon>
    </lineage>
</organism>
<dbReference type="PROSITE" id="PS00379">
    <property type="entry name" value="CDP_ALCOHOL_P_TRANSF"/>
    <property type="match status" value="1"/>
</dbReference>
<gene>
    <name evidence="4" type="ORF">JZ786_08970</name>
</gene>
<keyword evidence="5" id="KW-1185">Reference proteome</keyword>
<dbReference type="GO" id="GO:0008654">
    <property type="term" value="P:phospholipid biosynthetic process"/>
    <property type="evidence" value="ECO:0007669"/>
    <property type="project" value="InterPro"/>
</dbReference>
<dbReference type="EMBL" id="CP071182">
    <property type="protein sequence ID" value="QSO49773.1"/>
    <property type="molecule type" value="Genomic_DNA"/>
</dbReference>
<evidence type="ECO:0000313" key="5">
    <source>
        <dbReference type="Proteomes" id="UP000663505"/>
    </source>
</evidence>
<feature type="transmembrane region" description="Helical" evidence="3">
    <location>
        <begin position="219"/>
        <end position="236"/>
    </location>
</feature>
<accession>A0A9X7Z9L3</accession>
<feature type="transmembrane region" description="Helical" evidence="3">
    <location>
        <begin position="130"/>
        <end position="147"/>
    </location>
</feature>
<reference evidence="4 5" key="1">
    <citation type="submission" date="2021-02" db="EMBL/GenBank/DDBJ databases">
        <title>Alicyclobacillus curvatus sp. nov. and Alicyclobacillus mengziensis sp. nov., two acidophilic bacteria isolated from acid mine drainage.</title>
        <authorList>
            <person name="Huang Y."/>
        </authorList>
    </citation>
    <scope>NUCLEOTIDE SEQUENCE [LARGE SCALE GENOMIC DNA]</scope>
    <source>
        <strain evidence="4 5">S30H14</strain>
    </source>
</reference>
<keyword evidence="1 2" id="KW-0808">Transferase</keyword>
<dbReference type="InterPro" id="IPR048254">
    <property type="entry name" value="CDP_ALCOHOL_P_TRANSF_CS"/>
</dbReference>
<proteinExistence type="inferred from homology"/>
<dbReference type="GO" id="GO:0016780">
    <property type="term" value="F:phosphotransferase activity, for other substituted phosphate groups"/>
    <property type="evidence" value="ECO:0007669"/>
    <property type="project" value="InterPro"/>
</dbReference>
<dbReference type="InterPro" id="IPR043130">
    <property type="entry name" value="CDP-OH_PTrfase_TM_dom"/>
</dbReference>
<evidence type="ECO:0000313" key="4">
    <source>
        <dbReference type="EMBL" id="QSO49773.1"/>
    </source>
</evidence>
<dbReference type="InterPro" id="IPR000462">
    <property type="entry name" value="CDP-OH_P_trans"/>
</dbReference>
<keyword evidence="3" id="KW-1133">Transmembrane helix</keyword>
<evidence type="ECO:0000256" key="2">
    <source>
        <dbReference type="RuleBase" id="RU003750"/>
    </source>
</evidence>
<name>A0A9X7Z9L3_9BACL</name>
<feature type="transmembrane region" description="Helical" evidence="3">
    <location>
        <begin position="43"/>
        <end position="61"/>
    </location>
</feature>
<dbReference type="Pfam" id="PF01066">
    <property type="entry name" value="CDP-OH_P_transf"/>
    <property type="match status" value="1"/>
</dbReference>
<protein>
    <submittedName>
        <fullName evidence="4">CDP-alcohol phosphatidyltransferase family protein</fullName>
    </submittedName>
</protein>
<comment type="similarity">
    <text evidence="2">Belongs to the CDP-alcohol phosphatidyltransferase class-I family.</text>
</comment>
<dbReference type="Proteomes" id="UP000663505">
    <property type="component" value="Chromosome"/>
</dbReference>
<dbReference type="KEGG" id="afx:JZ786_08970"/>
<keyword evidence="3" id="KW-0472">Membrane</keyword>
<feature type="transmembrane region" description="Helical" evidence="3">
    <location>
        <begin position="193"/>
        <end position="213"/>
    </location>
</feature>
<evidence type="ECO:0000256" key="1">
    <source>
        <dbReference type="ARBA" id="ARBA00022679"/>
    </source>
</evidence>
<dbReference type="GO" id="GO:0016020">
    <property type="term" value="C:membrane"/>
    <property type="evidence" value="ECO:0007669"/>
    <property type="project" value="InterPro"/>
</dbReference>
<evidence type="ECO:0000256" key="3">
    <source>
        <dbReference type="SAM" id="Phobius"/>
    </source>
</evidence>
<dbReference type="Gene3D" id="1.20.120.1760">
    <property type="match status" value="1"/>
</dbReference>
<sequence length="248" mass="28347">MSDFENINRCAKRPTDIWTNYLYYTFSLRLVYMIRKTRITPNMLTLTALILVLIGSALYAVGLRTDITLGLILIQVSYVFDCADGQLARYKKLYSPIGGWLDQMADRVKEFAVIFGLAYGYSRFHAGIGIWKWAMISLFALYLLEYLGQIEMIRGMRVAPEHGSADMARAGSSLDVPDTGDAFSKVKHIRALIPFRSFIIGEQYFAMLVFIAFDAVYPYMVFVSIIGLLMAIYRPVMDYVKFHRRITA</sequence>
<dbReference type="AlphaFoldDB" id="A0A9X7Z9L3"/>
<keyword evidence="3" id="KW-0812">Transmembrane</keyword>